<name>A0A562JS23_9BACI</name>
<dbReference type="InterPro" id="IPR010624">
    <property type="entry name" value="KaiC_dom"/>
</dbReference>
<dbReference type="Pfam" id="PF06745">
    <property type="entry name" value="ATPase"/>
    <property type="match status" value="1"/>
</dbReference>
<keyword evidence="2" id="KW-0067">ATP-binding</keyword>
<evidence type="ECO:0000313" key="4">
    <source>
        <dbReference type="EMBL" id="TWH85813.1"/>
    </source>
</evidence>
<comment type="caution">
    <text evidence="4">The sequence shown here is derived from an EMBL/GenBank/DDBJ whole genome shotgun (WGS) entry which is preliminary data.</text>
</comment>
<dbReference type="RefSeq" id="WP_144542890.1">
    <property type="nucleotide sequence ID" value="NZ_CBCSDC010000012.1"/>
</dbReference>
<dbReference type="AlphaFoldDB" id="A0A562JS23"/>
<keyword evidence="1" id="KW-0547">Nucleotide-binding</keyword>
<dbReference type="PANTHER" id="PTHR43637">
    <property type="entry name" value="UPF0273 PROTEIN TM_0370"/>
    <property type="match status" value="1"/>
</dbReference>
<dbReference type="InterPro" id="IPR027417">
    <property type="entry name" value="P-loop_NTPase"/>
</dbReference>
<organism evidence="4 5">
    <name type="scientific">Cytobacillus oceanisediminis</name>
    <dbReference type="NCBI Taxonomy" id="665099"/>
    <lineage>
        <taxon>Bacteria</taxon>
        <taxon>Bacillati</taxon>
        <taxon>Bacillota</taxon>
        <taxon>Bacilli</taxon>
        <taxon>Bacillales</taxon>
        <taxon>Bacillaceae</taxon>
        <taxon>Cytobacillus</taxon>
    </lineage>
</organism>
<dbReference type="Gene3D" id="3.40.50.300">
    <property type="entry name" value="P-loop containing nucleotide triphosphate hydrolases"/>
    <property type="match status" value="2"/>
</dbReference>
<accession>A0A562JS23</accession>
<dbReference type="PROSITE" id="PS51146">
    <property type="entry name" value="KAIC"/>
    <property type="match status" value="1"/>
</dbReference>
<evidence type="ECO:0000313" key="5">
    <source>
        <dbReference type="Proteomes" id="UP000318667"/>
    </source>
</evidence>
<feature type="domain" description="KaiC" evidence="3">
    <location>
        <begin position="1"/>
        <end position="236"/>
    </location>
</feature>
<proteinExistence type="predicted"/>
<dbReference type="GeneID" id="65403922"/>
<dbReference type="EMBL" id="VLKI01000007">
    <property type="protein sequence ID" value="TWH85813.1"/>
    <property type="molecule type" value="Genomic_DNA"/>
</dbReference>
<gene>
    <name evidence="4" type="ORF">IQ19_02754</name>
</gene>
<dbReference type="Proteomes" id="UP000318667">
    <property type="component" value="Unassembled WGS sequence"/>
</dbReference>
<evidence type="ECO:0000259" key="3">
    <source>
        <dbReference type="PROSITE" id="PS51146"/>
    </source>
</evidence>
<dbReference type="OrthoDB" id="9783783at2"/>
<evidence type="ECO:0000256" key="1">
    <source>
        <dbReference type="ARBA" id="ARBA00022741"/>
    </source>
</evidence>
<keyword evidence="5" id="KW-1185">Reference proteome</keyword>
<sequence>MKVSTGIRGLDKVLDGGIPQGSAIVLEGAPGTGKTTLGMQFLYKGIVDHNEPGIFFTFEEFPDQIYEDMESYGWDLKDLERKNRLRVIGISPDIFLDQMTSKDGLFEQLVREIDCRRIVIDSISLFEYLPDKTGENGRSLLYTLRNIVRKFGLTSLFIQELSSLDRRKIPFEHFIADGVIRLSLKEHMNIFRKRTLEVTKMRGTKINEGEHIYQITDKGIYLLLASQIVTDKYISDQNEKIKTGIPELDNLLGGGMAKGAVYMLDTNSKANYRHIVGAIYAERVKAGNRILSLLSSTQTVTELKALMDLYGIDIDQLAREKRLYFIEHYNRPFPAGWEGSVFHVQGMENKDYDRFLWEKCKGLVKECKENHKDWFAYYDLSTIFNERGAEYVLRSFAKETAFARSFGMTVLVLCNFKEVGEQAASFLERTSNGVFKTWVDGSYQYLQVTKSPDGQISKPYLLESIGQKPYIRLV</sequence>
<dbReference type="GO" id="GO:0005524">
    <property type="term" value="F:ATP binding"/>
    <property type="evidence" value="ECO:0007669"/>
    <property type="project" value="UniProtKB-KW"/>
</dbReference>
<protein>
    <submittedName>
        <fullName evidence="4">Circadian clock protein KaiC</fullName>
    </submittedName>
</protein>
<evidence type="ECO:0000256" key="2">
    <source>
        <dbReference type="ARBA" id="ARBA00022840"/>
    </source>
</evidence>
<reference evidence="4 5" key="1">
    <citation type="journal article" date="2015" name="Stand. Genomic Sci.">
        <title>Genomic Encyclopedia of Bacterial and Archaeal Type Strains, Phase III: the genomes of soil and plant-associated and newly described type strains.</title>
        <authorList>
            <person name="Whitman W.B."/>
            <person name="Woyke T."/>
            <person name="Klenk H.P."/>
            <person name="Zhou Y."/>
            <person name="Lilburn T.G."/>
            <person name="Beck B.J."/>
            <person name="De Vos P."/>
            <person name="Vandamme P."/>
            <person name="Eisen J.A."/>
            <person name="Garrity G."/>
            <person name="Hugenholtz P."/>
            <person name="Kyrpides N.C."/>
        </authorList>
    </citation>
    <scope>NUCLEOTIDE SEQUENCE [LARGE SCALE GENOMIC DNA]</scope>
    <source>
        <strain evidence="4 5">CGMCC 1.10115</strain>
    </source>
</reference>
<dbReference type="SUPFAM" id="SSF52540">
    <property type="entry name" value="P-loop containing nucleoside triphosphate hydrolases"/>
    <property type="match status" value="1"/>
</dbReference>
<dbReference type="InterPro" id="IPR014774">
    <property type="entry name" value="KaiC-like_dom"/>
</dbReference>